<evidence type="ECO:0000259" key="1">
    <source>
        <dbReference type="Pfam" id="PF07238"/>
    </source>
</evidence>
<dbReference type="InterPro" id="IPR009875">
    <property type="entry name" value="PilZ_domain"/>
</dbReference>
<keyword evidence="3" id="KW-1185">Reference proteome</keyword>
<dbReference type="Pfam" id="PF07238">
    <property type="entry name" value="PilZ"/>
    <property type="match status" value="1"/>
</dbReference>
<dbReference type="AlphaFoldDB" id="A0A7S8CA18"/>
<name>A0A7S8CA18_9BACI</name>
<dbReference type="KEGG" id="mcui:G8O30_03865"/>
<protein>
    <submittedName>
        <fullName evidence="2">PilZ domain-containing protein</fullName>
    </submittedName>
</protein>
<evidence type="ECO:0000313" key="2">
    <source>
        <dbReference type="EMBL" id="QPC46155.1"/>
    </source>
</evidence>
<accession>A0A7S8CA18</accession>
<evidence type="ECO:0000313" key="3">
    <source>
        <dbReference type="Proteomes" id="UP000593626"/>
    </source>
</evidence>
<feature type="domain" description="PilZ" evidence="1">
    <location>
        <begin position="36"/>
        <end position="110"/>
    </location>
</feature>
<dbReference type="RefSeq" id="WP_239673679.1">
    <property type="nucleotide sequence ID" value="NZ_CP049742.1"/>
</dbReference>
<organism evidence="2 3">
    <name type="scientific">Mangrovibacillus cuniculi</name>
    <dbReference type="NCBI Taxonomy" id="2593652"/>
    <lineage>
        <taxon>Bacteria</taxon>
        <taxon>Bacillati</taxon>
        <taxon>Bacillota</taxon>
        <taxon>Bacilli</taxon>
        <taxon>Bacillales</taxon>
        <taxon>Bacillaceae</taxon>
        <taxon>Mangrovibacillus</taxon>
    </lineage>
</organism>
<reference evidence="2 3" key="1">
    <citation type="submission" date="2019-07" db="EMBL/GenBank/DDBJ databases">
        <title>Genome sequence of 2 isolates from Red Sea Mangroves.</title>
        <authorList>
            <person name="Sefrji F."/>
            <person name="Michoud G."/>
            <person name="Merlino G."/>
            <person name="Daffonchio D."/>
        </authorList>
    </citation>
    <scope>NUCLEOTIDE SEQUENCE [LARGE SCALE GENOMIC DNA]</scope>
    <source>
        <strain evidence="2 3">R1DC41</strain>
    </source>
</reference>
<dbReference type="GO" id="GO:0035438">
    <property type="term" value="F:cyclic-di-GMP binding"/>
    <property type="evidence" value="ECO:0007669"/>
    <property type="project" value="InterPro"/>
</dbReference>
<dbReference type="Proteomes" id="UP000593626">
    <property type="component" value="Chromosome"/>
</dbReference>
<dbReference type="EMBL" id="CP049742">
    <property type="protein sequence ID" value="QPC46155.1"/>
    <property type="molecule type" value="Genomic_DNA"/>
</dbReference>
<sequence>MKYKRDESFRFSLIKPIEGTFSIKISNTQKETETKLGKLLIDNISPSGLKFSCPLNIPEDNPDVVLHIKFPLGDIQVETYGTIVWKKKDHSGYLYGFESTPNPEVENQIITELKKIVKKSHNK</sequence>
<proteinExistence type="predicted"/>
<gene>
    <name evidence="2" type="ORF">G8O30_03865</name>
</gene>